<accession>A0A0C3CPX7</accession>
<feature type="compositionally biased region" description="Low complexity" evidence="1">
    <location>
        <begin position="193"/>
        <end position="205"/>
    </location>
</feature>
<dbReference type="Proteomes" id="UP000054166">
    <property type="component" value="Unassembled WGS sequence"/>
</dbReference>
<dbReference type="EMBL" id="KN832971">
    <property type="protein sequence ID" value="KIM91747.1"/>
    <property type="molecule type" value="Genomic_DNA"/>
</dbReference>
<reference evidence="2 3" key="1">
    <citation type="submission" date="2014-04" db="EMBL/GenBank/DDBJ databases">
        <authorList>
            <consortium name="DOE Joint Genome Institute"/>
            <person name="Kuo A."/>
            <person name="Tarkka M."/>
            <person name="Buscot F."/>
            <person name="Kohler A."/>
            <person name="Nagy L.G."/>
            <person name="Floudas D."/>
            <person name="Copeland A."/>
            <person name="Barry K.W."/>
            <person name="Cichocki N."/>
            <person name="Veneault-Fourrey C."/>
            <person name="LaButti K."/>
            <person name="Lindquist E.A."/>
            <person name="Lipzen A."/>
            <person name="Lundell T."/>
            <person name="Morin E."/>
            <person name="Murat C."/>
            <person name="Sun H."/>
            <person name="Tunlid A."/>
            <person name="Henrissat B."/>
            <person name="Grigoriev I.V."/>
            <person name="Hibbett D.S."/>
            <person name="Martin F."/>
            <person name="Nordberg H.P."/>
            <person name="Cantor M.N."/>
            <person name="Hua S.X."/>
        </authorList>
    </citation>
    <scope>NUCLEOTIDE SEQUENCE [LARGE SCALE GENOMIC DNA]</scope>
    <source>
        <strain evidence="2 3">F 1598</strain>
    </source>
</reference>
<keyword evidence="3" id="KW-1185">Reference proteome</keyword>
<gene>
    <name evidence="2" type="ORF">PILCRDRAFT_854</name>
</gene>
<feature type="region of interest" description="Disordered" evidence="1">
    <location>
        <begin position="162"/>
        <end position="227"/>
    </location>
</feature>
<evidence type="ECO:0000256" key="1">
    <source>
        <dbReference type="SAM" id="MobiDB-lite"/>
    </source>
</evidence>
<evidence type="ECO:0000313" key="3">
    <source>
        <dbReference type="Proteomes" id="UP000054166"/>
    </source>
</evidence>
<evidence type="ECO:0000313" key="2">
    <source>
        <dbReference type="EMBL" id="KIM91747.1"/>
    </source>
</evidence>
<dbReference type="HOGENOM" id="CLU_915607_0_0_1"/>
<feature type="compositionally biased region" description="Pro residues" evidence="1">
    <location>
        <begin position="165"/>
        <end position="192"/>
    </location>
</feature>
<name>A0A0C3CPX7_PILCF</name>
<dbReference type="AlphaFoldDB" id="A0A0C3CPX7"/>
<reference evidence="3" key="2">
    <citation type="submission" date="2015-01" db="EMBL/GenBank/DDBJ databases">
        <title>Evolutionary Origins and Diversification of the Mycorrhizal Mutualists.</title>
        <authorList>
            <consortium name="DOE Joint Genome Institute"/>
            <consortium name="Mycorrhizal Genomics Consortium"/>
            <person name="Kohler A."/>
            <person name="Kuo A."/>
            <person name="Nagy L.G."/>
            <person name="Floudas D."/>
            <person name="Copeland A."/>
            <person name="Barry K.W."/>
            <person name="Cichocki N."/>
            <person name="Veneault-Fourrey C."/>
            <person name="LaButti K."/>
            <person name="Lindquist E.A."/>
            <person name="Lipzen A."/>
            <person name="Lundell T."/>
            <person name="Morin E."/>
            <person name="Murat C."/>
            <person name="Riley R."/>
            <person name="Ohm R."/>
            <person name="Sun H."/>
            <person name="Tunlid A."/>
            <person name="Henrissat B."/>
            <person name="Grigoriev I.V."/>
            <person name="Hibbett D.S."/>
            <person name="Martin F."/>
        </authorList>
    </citation>
    <scope>NUCLEOTIDE SEQUENCE [LARGE SCALE GENOMIC DNA]</scope>
    <source>
        <strain evidence="3">F 1598</strain>
    </source>
</reference>
<dbReference type="InParanoid" id="A0A0C3CPX7"/>
<sequence length="304" mass="32898">MNLDSVYWLSSQTLIDSSVNRSQGASQLIAMRPNPLMKKYLADVLEPMSMHGATPGIIDIHSHSGTPTRSGTPVSQPVFQPSVGFNEGHRHLPAPLPDHPPYGDDPFRVNPAAEGHCFISLNDDDEMSQMQMPAGRNAALMSILNVQGGAGPLSQEGQLFEWQLGPPPALPGPPVPQPNPPPVPQPSPPPASQPNSPAPSQNLPLDQPPPWRVAGAQQNPARQEHPQFSDRIWCTKGRHWVLKTVFGNLMICNGCRATNHTYTTQLQKQQAALAAVTAAELQLGAQIGENVPQTKYFWGTAEIN</sequence>
<proteinExistence type="predicted"/>
<organism evidence="2 3">
    <name type="scientific">Piloderma croceum (strain F 1598)</name>
    <dbReference type="NCBI Taxonomy" id="765440"/>
    <lineage>
        <taxon>Eukaryota</taxon>
        <taxon>Fungi</taxon>
        <taxon>Dikarya</taxon>
        <taxon>Basidiomycota</taxon>
        <taxon>Agaricomycotina</taxon>
        <taxon>Agaricomycetes</taxon>
        <taxon>Agaricomycetidae</taxon>
        <taxon>Atheliales</taxon>
        <taxon>Atheliaceae</taxon>
        <taxon>Piloderma</taxon>
    </lineage>
</organism>
<protein>
    <submittedName>
        <fullName evidence="2">Uncharacterized protein</fullName>
    </submittedName>
</protein>